<dbReference type="Proteomes" id="UP000073816">
    <property type="component" value="Chromosome"/>
</dbReference>
<keyword evidence="3" id="KW-1185">Reference proteome</keyword>
<evidence type="ECO:0000313" key="3">
    <source>
        <dbReference type="Proteomes" id="UP000073816"/>
    </source>
</evidence>
<dbReference type="PROSITE" id="PS51257">
    <property type="entry name" value="PROKAR_LIPOPROTEIN"/>
    <property type="match status" value="1"/>
</dbReference>
<protein>
    <recommendedName>
        <fullName evidence="1">DUF4136 domain-containing protein</fullName>
    </recommendedName>
</protein>
<dbReference type="EMBL" id="CP012836">
    <property type="protein sequence ID" value="AMQ56906.1"/>
    <property type="molecule type" value="Genomic_DNA"/>
</dbReference>
<organism evidence="2 3">
    <name type="scientific">Algoriphagus sanaruensis</name>
    <dbReference type="NCBI Taxonomy" id="1727163"/>
    <lineage>
        <taxon>Bacteria</taxon>
        <taxon>Pseudomonadati</taxon>
        <taxon>Bacteroidota</taxon>
        <taxon>Cytophagia</taxon>
        <taxon>Cytophagales</taxon>
        <taxon>Cyclobacteriaceae</taxon>
        <taxon>Algoriphagus</taxon>
    </lineage>
</organism>
<dbReference type="InterPro" id="IPR025411">
    <property type="entry name" value="DUF4136"/>
</dbReference>
<dbReference type="PATRIC" id="fig|1727163.4.peg.2241"/>
<dbReference type="Pfam" id="PF13590">
    <property type="entry name" value="DUF4136"/>
    <property type="match status" value="1"/>
</dbReference>
<sequence>MPRFAQWISICLVWILSCGCSAIDIFKENAEIPISKPYRSFVIINQEVGIRGFSDASLDEMVQQEIKTKLELVGLVYDSKKPDLVIRYRSNEDLRQRDVVQNINPYPFWGYRVYDPWFFNRFYNPMGGRRVNTENYELLQVILDFIDPSKDKFLMTLTGVTEVTSPKYKSKKVSKTLDKVLEKFLNETQNPTL</sequence>
<gene>
    <name evidence="2" type="ORF">AO498_10735</name>
</gene>
<accession>A0A142EP51</accession>
<dbReference type="OrthoDB" id="837372at2"/>
<proteinExistence type="predicted"/>
<dbReference type="RefSeq" id="WP_102135890.1">
    <property type="nucleotide sequence ID" value="NZ_CP012836.1"/>
</dbReference>
<dbReference type="SUPFAM" id="SSF55608">
    <property type="entry name" value="Homing endonucleases"/>
    <property type="match status" value="1"/>
</dbReference>
<dbReference type="STRING" id="1727163.AO498_10735"/>
<dbReference type="AlphaFoldDB" id="A0A142EP51"/>
<feature type="domain" description="DUF4136" evidence="1">
    <location>
        <begin position="38"/>
        <end position="184"/>
    </location>
</feature>
<reference evidence="2 3" key="2">
    <citation type="journal article" date="2016" name="Genome Announc.">
        <title>Complete Genome Sequence of Algoriphagus sp. Strain M8-2, Isolated from a Brackish Lake.</title>
        <authorList>
            <person name="Muraguchi Y."/>
            <person name="Kushimoto K."/>
            <person name="Ohtsubo Y."/>
            <person name="Suzuki T."/>
            <person name="Dohra H."/>
            <person name="Kimbara K."/>
            <person name="Shintani M."/>
        </authorList>
    </citation>
    <scope>NUCLEOTIDE SEQUENCE [LARGE SCALE GENOMIC DNA]</scope>
    <source>
        <strain evidence="2 3">M8-2</strain>
    </source>
</reference>
<reference evidence="3" key="1">
    <citation type="submission" date="2015-09" db="EMBL/GenBank/DDBJ databases">
        <title>Complete sequence of Algoriphagus sp. M8-2.</title>
        <authorList>
            <person name="Shintani M."/>
        </authorList>
    </citation>
    <scope>NUCLEOTIDE SEQUENCE [LARGE SCALE GENOMIC DNA]</scope>
    <source>
        <strain evidence="3">M8-2</strain>
    </source>
</reference>
<dbReference type="Gene3D" id="3.30.160.670">
    <property type="match status" value="1"/>
</dbReference>
<name>A0A142EP51_9BACT</name>
<evidence type="ECO:0000259" key="1">
    <source>
        <dbReference type="Pfam" id="PF13590"/>
    </source>
</evidence>
<evidence type="ECO:0000313" key="2">
    <source>
        <dbReference type="EMBL" id="AMQ56906.1"/>
    </source>
</evidence>
<dbReference type="KEGG" id="alm:AO498_10735"/>
<dbReference type="InterPro" id="IPR027434">
    <property type="entry name" value="Homing_endonucl"/>
</dbReference>